<dbReference type="RefSeq" id="WP_211925941.1">
    <property type="nucleotide sequence ID" value="NZ_JAGQFT020000003.1"/>
</dbReference>
<dbReference type="Proteomes" id="UP000675747">
    <property type="component" value="Unassembled WGS sequence"/>
</dbReference>
<evidence type="ECO:0000259" key="1">
    <source>
        <dbReference type="Pfam" id="PF12697"/>
    </source>
</evidence>
<dbReference type="InterPro" id="IPR029058">
    <property type="entry name" value="AB_hydrolase_fold"/>
</dbReference>
<name>A0A8J7VU04_9GAMM</name>
<dbReference type="Pfam" id="PF12697">
    <property type="entry name" value="Abhydrolase_6"/>
    <property type="match status" value="1"/>
</dbReference>
<evidence type="ECO:0000313" key="2">
    <source>
        <dbReference type="EMBL" id="MBR0561976.1"/>
    </source>
</evidence>
<proteinExistence type="predicted"/>
<evidence type="ECO:0000313" key="3">
    <source>
        <dbReference type="EMBL" id="MBS7456703.1"/>
    </source>
</evidence>
<accession>A0A8J7VU04</accession>
<sequence length="230" mass="23810">MEDRSHIVLVHGAGGGPWEWDIWARVLEAAGIRVHRPGLQPAAPGLAATRLDDYRQQLAAAIARAGPAPVLVGASLGGRLAAECAERAAALVLVNPLLPERPAAGPGAAAIRAWRGRAALAGTRRALPDADAAAALHAFRRWRDESAAVLEEARATPFPPRPACPCLLVLSEADRDVAPAATRALAADWAVETIALAGASHVGPLLGREAAAVAARVLAWLDRGWTPAVG</sequence>
<dbReference type="EMBL" id="JAGQFT020000003">
    <property type="protein sequence ID" value="MBS7456703.1"/>
    <property type="molecule type" value="Genomic_DNA"/>
</dbReference>
<dbReference type="SUPFAM" id="SSF53474">
    <property type="entry name" value="alpha/beta-Hydrolases"/>
    <property type="match status" value="1"/>
</dbReference>
<organism evidence="2">
    <name type="scientific">Coralloluteibacterium stylophorae</name>
    <dbReference type="NCBI Taxonomy" id="1776034"/>
    <lineage>
        <taxon>Bacteria</taxon>
        <taxon>Pseudomonadati</taxon>
        <taxon>Pseudomonadota</taxon>
        <taxon>Gammaproteobacteria</taxon>
        <taxon>Lysobacterales</taxon>
        <taxon>Lysobacteraceae</taxon>
        <taxon>Coralloluteibacterium</taxon>
    </lineage>
</organism>
<protein>
    <submittedName>
        <fullName evidence="2">Alpha/beta hydrolase</fullName>
    </submittedName>
</protein>
<feature type="domain" description="AB hydrolase-1" evidence="1">
    <location>
        <begin position="7"/>
        <end position="215"/>
    </location>
</feature>
<keyword evidence="2" id="KW-0378">Hydrolase</keyword>
<dbReference type="InterPro" id="IPR000073">
    <property type="entry name" value="AB_hydrolase_1"/>
</dbReference>
<comment type="caution">
    <text evidence="2">The sequence shown here is derived from an EMBL/GenBank/DDBJ whole genome shotgun (WGS) entry which is preliminary data.</text>
</comment>
<evidence type="ECO:0000313" key="4">
    <source>
        <dbReference type="Proteomes" id="UP000675747"/>
    </source>
</evidence>
<dbReference type="AlphaFoldDB" id="A0A8J7VU04"/>
<keyword evidence="4" id="KW-1185">Reference proteome</keyword>
<dbReference type="GO" id="GO:0016787">
    <property type="term" value="F:hydrolase activity"/>
    <property type="evidence" value="ECO:0007669"/>
    <property type="project" value="UniProtKB-KW"/>
</dbReference>
<dbReference type="Gene3D" id="3.40.50.1820">
    <property type="entry name" value="alpha/beta hydrolase"/>
    <property type="match status" value="1"/>
</dbReference>
<reference evidence="2" key="2">
    <citation type="submission" date="2021-04" db="EMBL/GenBank/DDBJ databases">
        <authorList>
            <person name="Karlyshev A.V."/>
        </authorList>
    </citation>
    <scope>NUCLEOTIDE SEQUENCE</scope>
    <source>
        <strain evidence="2">LMG 29479</strain>
    </source>
</reference>
<reference evidence="3 4" key="1">
    <citation type="journal article" date="2021" name="Microbiol. Resour. Announc.">
        <title>Draft Genome Sequence of Coralloluteibacterium stylophorae LMG 29479T.</title>
        <authorList>
            <person name="Karlyshev A.V."/>
            <person name="Kudryashova E.B."/>
            <person name="Ariskina E.V."/>
            <person name="Conroy A.P."/>
            <person name="Abidueva E.Y."/>
        </authorList>
    </citation>
    <scope>NUCLEOTIDE SEQUENCE [LARGE SCALE GENOMIC DNA]</scope>
    <source>
        <strain evidence="3 4">LMG 29479</strain>
    </source>
</reference>
<gene>
    <name evidence="3" type="ORF">KB893_006100</name>
    <name evidence="2" type="ORF">KB893_05535</name>
</gene>
<dbReference type="EMBL" id="JAGQFT010000029">
    <property type="protein sequence ID" value="MBR0561976.1"/>
    <property type="molecule type" value="Genomic_DNA"/>
</dbReference>